<reference evidence="12" key="1">
    <citation type="journal article" date="2019" name="Int. J. Syst. Evol. Microbiol.">
        <title>The Global Catalogue of Microorganisms (GCM) 10K type strain sequencing project: providing services to taxonomists for standard genome sequencing and annotation.</title>
        <authorList>
            <consortium name="The Broad Institute Genomics Platform"/>
            <consortium name="The Broad Institute Genome Sequencing Center for Infectious Disease"/>
            <person name="Wu L."/>
            <person name="Ma J."/>
        </authorList>
    </citation>
    <scope>NUCLEOTIDE SEQUENCE [LARGE SCALE GENOMIC DNA]</scope>
    <source>
        <strain evidence="12">JCM 3369</strain>
    </source>
</reference>
<name>A0ABW2CRE4_9ACTN</name>
<dbReference type="CDD" id="cd14014">
    <property type="entry name" value="STKc_PknB_like"/>
    <property type="match status" value="1"/>
</dbReference>
<feature type="region of interest" description="Disordered" evidence="9">
    <location>
        <begin position="1"/>
        <end position="90"/>
    </location>
</feature>
<dbReference type="Gene3D" id="1.25.40.10">
    <property type="entry name" value="Tetratricopeptide repeat domain"/>
    <property type="match status" value="1"/>
</dbReference>
<dbReference type="PROSITE" id="PS50011">
    <property type="entry name" value="PROTEIN_KINASE_DOM"/>
    <property type="match status" value="1"/>
</dbReference>
<evidence type="ECO:0000256" key="5">
    <source>
        <dbReference type="ARBA" id="ARBA00022777"/>
    </source>
</evidence>
<evidence type="ECO:0000256" key="9">
    <source>
        <dbReference type="SAM" id="MobiDB-lite"/>
    </source>
</evidence>
<accession>A0ABW2CRE4</accession>
<keyword evidence="4" id="KW-0547">Nucleotide-binding</keyword>
<dbReference type="SUPFAM" id="SSF56112">
    <property type="entry name" value="Protein kinase-like (PK-like)"/>
    <property type="match status" value="1"/>
</dbReference>
<keyword evidence="5" id="KW-0418">Kinase</keyword>
<evidence type="ECO:0000256" key="3">
    <source>
        <dbReference type="ARBA" id="ARBA00022679"/>
    </source>
</evidence>
<evidence type="ECO:0000256" key="2">
    <source>
        <dbReference type="ARBA" id="ARBA00022527"/>
    </source>
</evidence>
<dbReference type="Gene3D" id="1.10.510.10">
    <property type="entry name" value="Transferase(Phosphotransferase) domain 1"/>
    <property type="match status" value="1"/>
</dbReference>
<evidence type="ECO:0000259" key="10">
    <source>
        <dbReference type="PROSITE" id="PS50011"/>
    </source>
</evidence>
<gene>
    <name evidence="11" type="ORF">ACFQKB_29290</name>
</gene>
<feature type="domain" description="Protein kinase" evidence="10">
    <location>
        <begin position="177"/>
        <end position="424"/>
    </location>
</feature>
<dbReference type="InterPro" id="IPR011009">
    <property type="entry name" value="Kinase-like_dom_sf"/>
</dbReference>
<comment type="caution">
    <text evidence="11">The sequence shown here is derived from an EMBL/GenBank/DDBJ whole genome shotgun (WGS) entry which is preliminary data.</text>
</comment>
<dbReference type="Proteomes" id="UP001596380">
    <property type="component" value="Unassembled WGS sequence"/>
</dbReference>
<dbReference type="InterPro" id="IPR011990">
    <property type="entry name" value="TPR-like_helical_dom_sf"/>
</dbReference>
<evidence type="ECO:0000256" key="8">
    <source>
        <dbReference type="ARBA" id="ARBA00048679"/>
    </source>
</evidence>
<evidence type="ECO:0000313" key="11">
    <source>
        <dbReference type="EMBL" id="MFC6883885.1"/>
    </source>
</evidence>
<dbReference type="Gene3D" id="3.30.200.20">
    <property type="entry name" value="Phosphorylase Kinase, domain 1"/>
    <property type="match status" value="1"/>
</dbReference>
<evidence type="ECO:0000256" key="4">
    <source>
        <dbReference type="ARBA" id="ARBA00022741"/>
    </source>
</evidence>
<dbReference type="PANTHER" id="PTHR24363">
    <property type="entry name" value="SERINE/THREONINE PROTEIN KINASE"/>
    <property type="match status" value="1"/>
</dbReference>
<dbReference type="EMBL" id="JBHSXS010000022">
    <property type="protein sequence ID" value="MFC6883885.1"/>
    <property type="molecule type" value="Genomic_DNA"/>
</dbReference>
<evidence type="ECO:0000256" key="7">
    <source>
        <dbReference type="ARBA" id="ARBA00047899"/>
    </source>
</evidence>
<sequence length="783" mass="83871">MTCEHPDCTGTVGEHGYCDTCLREPPPAARRRAASQPPTDRYVAGTEPVGADPPSARPTGADPTRENGTRAEATRREPGQGPVPSLSAPLDTGPWWGLELISAPVAREAPGPEDALIPDPRVPAERWRCRTCRAPVGTSHHGQERLSRGRCPMCGTPYSPDKYAARLAPGDLVDGRYKVLGCVGQGGVGWVYAARDDHLDDRWVALKGLVDSADPDSRDAVKAEKHFLLSIEHERIVRIHDSVFHEHGGRLDLYLVMEFIEGYPLSDSRFLSHSLEEVLGTVLQILQAMDYLHRHGYLFCDLKPSNVMMSPSGAKLIDLGAVNSNWSTLEFAAPELREAGPSVATDLHTAGRTLQVLTEPFGTPIEPLRGLIACATHPDPARRFSSAAAFADQLSGVLSELLALAGGPARQVPSRLFAPGAEALDGGLGVAPPLSWWTSAEAQAAAEAGECRPLPVELPPRGRAAARLPEPHPDPRDPAAGFLGTQMSSDARTAAAQLDAYGRPSEEVLLRRCRVRVSLGDLDAARSALGSLPPPRDRWRRAWQERWHLGLIALADGAFAAASDCFAACSALLPGEAAPRFARALCEEYRERRAEAERLYRAVWAADEAFEGALFGLARVLLRDGDRAEAVAALDEIPGTSPYRHAARLAAIRALAGRLPRRAADGADGGASGDANGGASAGVPAPEDLAEAERRLATATLSEPDRTRLRASVLEAALALSESGQELRASGPFAGGGALTGGNEEIREKLEETYRELCLHTADADDKTILTDLANRVRPLTFW</sequence>
<dbReference type="InterPro" id="IPR000719">
    <property type="entry name" value="Prot_kinase_dom"/>
</dbReference>
<feature type="region of interest" description="Disordered" evidence="9">
    <location>
        <begin position="465"/>
        <end position="484"/>
    </location>
</feature>
<evidence type="ECO:0000256" key="6">
    <source>
        <dbReference type="ARBA" id="ARBA00022840"/>
    </source>
</evidence>
<evidence type="ECO:0000256" key="1">
    <source>
        <dbReference type="ARBA" id="ARBA00012513"/>
    </source>
</evidence>
<organism evidence="11 12">
    <name type="scientific">Actinomadura yumaensis</name>
    <dbReference type="NCBI Taxonomy" id="111807"/>
    <lineage>
        <taxon>Bacteria</taxon>
        <taxon>Bacillati</taxon>
        <taxon>Actinomycetota</taxon>
        <taxon>Actinomycetes</taxon>
        <taxon>Streptosporangiales</taxon>
        <taxon>Thermomonosporaceae</taxon>
        <taxon>Actinomadura</taxon>
    </lineage>
</organism>
<comment type="catalytic activity">
    <reaction evidence="7">
        <text>L-threonyl-[protein] + ATP = O-phospho-L-threonyl-[protein] + ADP + H(+)</text>
        <dbReference type="Rhea" id="RHEA:46608"/>
        <dbReference type="Rhea" id="RHEA-COMP:11060"/>
        <dbReference type="Rhea" id="RHEA-COMP:11605"/>
        <dbReference type="ChEBI" id="CHEBI:15378"/>
        <dbReference type="ChEBI" id="CHEBI:30013"/>
        <dbReference type="ChEBI" id="CHEBI:30616"/>
        <dbReference type="ChEBI" id="CHEBI:61977"/>
        <dbReference type="ChEBI" id="CHEBI:456216"/>
        <dbReference type="EC" id="2.7.11.1"/>
    </reaction>
</comment>
<evidence type="ECO:0000313" key="12">
    <source>
        <dbReference type="Proteomes" id="UP001596380"/>
    </source>
</evidence>
<dbReference type="SMART" id="SM00220">
    <property type="entry name" value="S_TKc"/>
    <property type="match status" value="1"/>
</dbReference>
<dbReference type="RefSeq" id="WP_160823063.1">
    <property type="nucleotide sequence ID" value="NZ_JBHSXE010000001.1"/>
</dbReference>
<feature type="compositionally biased region" description="Basic and acidic residues" evidence="9">
    <location>
        <begin position="63"/>
        <end position="78"/>
    </location>
</feature>
<keyword evidence="3" id="KW-0808">Transferase</keyword>
<dbReference type="Pfam" id="PF16918">
    <property type="entry name" value="PknG_TPR"/>
    <property type="match status" value="2"/>
</dbReference>
<dbReference type="InterPro" id="IPR031634">
    <property type="entry name" value="PknG_rubred"/>
</dbReference>
<dbReference type="Pfam" id="PF00069">
    <property type="entry name" value="Pkinase"/>
    <property type="match status" value="1"/>
</dbReference>
<dbReference type="EC" id="2.7.11.1" evidence="1"/>
<keyword evidence="2" id="KW-0723">Serine/threonine-protein kinase</keyword>
<comment type="catalytic activity">
    <reaction evidence="8">
        <text>L-seryl-[protein] + ATP = O-phospho-L-seryl-[protein] + ADP + H(+)</text>
        <dbReference type="Rhea" id="RHEA:17989"/>
        <dbReference type="Rhea" id="RHEA-COMP:9863"/>
        <dbReference type="Rhea" id="RHEA-COMP:11604"/>
        <dbReference type="ChEBI" id="CHEBI:15378"/>
        <dbReference type="ChEBI" id="CHEBI:29999"/>
        <dbReference type="ChEBI" id="CHEBI:30616"/>
        <dbReference type="ChEBI" id="CHEBI:83421"/>
        <dbReference type="ChEBI" id="CHEBI:456216"/>
        <dbReference type="EC" id="2.7.11.1"/>
    </reaction>
</comment>
<dbReference type="Pfam" id="PF16919">
    <property type="entry name" value="PknG_rubred"/>
    <property type="match status" value="1"/>
</dbReference>
<feature type="compositionally biased region" description="Gly residues" evidence="9">
    <location>
        <begin position="667"/>
        <end position="680"/>
    </location>
</feature>
<feature type="region of interest" description="Disordered" evidence="9">
    <location>
        <begin position="663"/>
        <end position="684"/>
    </location>
</feature>
<protein>
    <recommendedName>
        <fullName evidence="1">non-specific serine/threonine protein kinase</fullName>
        <ecNumber evidence="1">2.7.11.1</ecNumber>
    </recommendedName>
</protein>
<keyword evidence="6" id="KW-0067">ATP-binding</keyword>
<proteinExistence type="predicted"/>
<keyword evidence="12" id="KW-1185">Reference proteome</keyword>
<dbReference type="SUPFAM" id="SSF48452">
    <property type="entry name" value="TPR-like"/>
    <property type="match status" value="1"/>
</dbReference>
<dbReference type="PANTHER" id="PTHR24363:SF0">
    <property type="entry name" value="SERINE_THREONINE KINASE LIKE DOMAIN CONTAINING 1"/>
    <property type="match status" value="1"/>
</dbReference>
<dbReference type="InterPro" id="IPR031636">
    <property type="entry name" value="PknG_TPR"/>
</dbReference>